<dbReference type="OrthoDB" id="153510at2"/>
<keyword evidence="5" id="KW-1133">Transmembrane helix</keyword>
<proteinExistence type="predicted"/>
<dbReference type="KEGG" id="serw:FY030_14200"/>
<dbReference type="RefSeq" id="WP_158062191.1">
    <property type="nucleotide sequence ID" value="NZ_CP044427.1"/>
</dbReference>
<comment type="subcellular location">
    <subcellularLocation>
        <location evidence="2">Cell membrane</location>
    </subcellularLocation>
    <subcellularLocation>
        <location evidence="1">Membrane</location>
        <topology evidence="1">Single-pass membrane protein</topology>
    </subcellularLocation>
</comment>
<keyword evidence="7" id="KW-0472">Membrane</keyword>
<dbReference type="InterPro" id="IPR053877">
    <property type="entry name" value="RskA_N"/>
</dbReference>
<dbReference type="InterPro" id="IPR041916">
    <property type="entry name" value="Anti_sigma_zinc_sf"/>
</dbReference>
<keyword evidence="4" id="KW-0812">Transmembrane</keyword>
<keyword evidence="3" id="KW-1003">Cell membrane</keyword>
<reference evidence="14 15" key="1">
    <citation type="submission" date="2019-09" db="EMBL/GenBank/DDBJ databases">
        <title>Serinicoccus pratensis sp. nov., isolated from meadow soil.</title>
        <authorList>
            <person name="Zhang W."/>
        </authorList>
    </citation>
    <scope>NUCLEOTIDE SEQUENCE [LARGE SCALE GENOMIC DNA]</scope>
    <source>
        <strain evidence="14 15">W204</strain>
    </source>
</reference>
<dbReference type="Pfam" id="PF10099">
    <property type="entry name" value="RskA_C"/>
    <property type="match status" value="1"/>
</dbReference>
<evidence type="ECO:0000256" key="6">
    <source>
        <dbReference type="ARBA" id="ARBA00023015"/>
    </source>
</evidence>
<evidence type="ECO:0000256" key="4">
    <source>
        <dbReference type="ARBA" id="ARBA00022692"/>
    </source>
</evidence>
<organism evidence="14 15">
    <name type="scientific">Ornithinimicrobium pratense</name>
    <dbReference type="NCBI Taxonomy" id="2593973"/>
    <lineage>
        <taxon>Bacteria</taxon>
        <taxon>Bacillati</taxon>
        <taxon>Actinomycetota</taxon>
        <taxon>Actinomycetes</taxon>
        <taxon>Micrococcales</taxon>
        <taxon>Ornithinimicrobiaceae</taxon>
        <taxon>Ornithinimicrobium</taxon>
    </lineage>
</organism>
<gene>
    <name evidence="14" type="ORF">FY030_14200</name>
</gene>
<evidence type="ECO:0000259" key="13">
    <source>
        <dbReference type="Pfam" id="PF22618"/>
    </source>
</evidence>
<feature type="region of interest" description="Disordered" evidence="11">
    <location>
        <begin position="77"/>
        <end position="109"/>
    </location>
</feature>
<evidence type="ECO:0000313" key="15">
    <source>
        <dbReference type="Proteomes" id="UP000326546"/>
    </source>
</evidence>
<evidence type="ECO:0000256" key="9">
    <source>
        <dbReference type="ARBA" id="ARBA00029829"/>
    </source>
</evidence>
<evidence type="ECO:0000256" key="11">
    <source>
        <dbReference type="SAM" id="MobiDB-lite"/>
    </source>
</evidence>
<keyword evidence="15" id="KW-1185">Reference proteome</keyword>
<dbReference type="Pfam" id="PF22618">
    <property type="entry name" value="RskA_N"/>
    <property type="match status" value="1"/>
</dbReference>
<evidence type="ECO:0000256" key="2">
    <source>
        <dbReference type="ARBA" id="ARBA00004236"/>
    </source>
</evidence>
<dbReference type="InterPro" id="IPR018764">
    <property type="entry name" value="RskA_C"/>
</dbReference>
<sequence length="252" mass="26127">MSDQHQTPPEGEPHDLAAPYALDAVDDLERARFEAHLSGCAACQAEVRDLREAAALLSAGMELAPPASLRHRVLEQVETQPRRPESPAAVLAVGGASRDEAQPAPAAAGRPRRGWWLAAAAAVVIGTGGYVATQVLQEPDPSARIVQAQDAREFDATTGEATVIASAEQGAALLRLPADLEPPPQGQVYQAWYVGGDGSARSAGLLTGDVVQEREVVLQGDLKGAAAVGLTLEPEGGSDQPTSEPFAVVPLG</sequence>
<evidence type="ECO:0000256" key="3">
    <source>
        <dbReference type="ARBA" id="ARBA00022475"/>
    </source>
</evidence>
<dbReference type="PANTHER" id="PTHR37461">
    <property type="entry name" value="ANTI-SIGMA-K FACTOR RSKA"/>
    <property type="match status" value="1"/>
</dbReference>
<dbReference type="Proteomes" id="UP000326546">
    <property type="component" value="Chromosome"/>
</dbReference>
<protein>
    <recommendedName>
        <fullName evidence="10">Regulator of SigK</fullName>
    </recommendedName>
    <alternativeName>
        <fullName evidence="9">Sigma-K anti-sigma factor RskA</fullName>
    </alternativeName>
</protein>
<evidence type="ECO:0000259" key="12">
    <source>
        <dbReference type="Pfam" id="PF10099"/>
    </source>
</evidence>
<evidence type="ECO:0000256" key="5">
    <source>
        <dbReference type="ARBA" id="ARBA00022989"/>
    </source>
</evidence>
<dbReference type="Gene3D" id="1.10.10.1320">
    <property type="entry name" value="Anti-sigma factor, zinc-finger domain"/>
    <property type="match status" value="1"/>
</dbReference>
<feature type="domain" description="Anti-sigma K factor RskA C-terminal" evidence="12">
    <location>
        <begin position="116"/>
        <end position="245"/>
    </location>
</feature>
<dbReference type="GO" id="GO:0005886">
    <property type="term" value="C:plasma membrane"/>
    <property type="evidence" value="ECO:0007669"/>
    <property type="project" value="UniProtKB-SubCell"/>
</dbReference>
<feature type="region of interest" description="Disordered" evidence="11">
    <location>
        <begin position="233"/>
        <end position="252"/>
    </location>
</feature>
<evidence type="ECO:0000313" key="14">
    <source>
        <dbReference type="EMBL" id="QFG69697.1"/>
    </source>
</evidence>
<dbReference type="PANTHER" id="PTHR37461:SF1">
    <property type="entry name" value="ANTI-SIGMA-K FACTOR RSKA"/>
    <property type="match status" value="1"/>
</dbReference>
<dbReference type="GO" id="GO:0016989">
    <property type="term" value="F:sigma factor antagonist activity"/>
    <property type="evidence" value="ECO:0007669"/>
    <property type="project" value="TreeGrafter"/>
</dbReference>
<dbReference type="AlphaFoldDB" id="A0A5J6V800"/>
<dbReference type="EMBL" id="CP044427">
    <property type="protein sequence ID" value="QFG69697.1"/>
    <property type="molecule type" value="Genomic_DNA"/>
</dbReference>
<keyword evidence="8" id="KW-0804">Transcription</keyword>
<evidence type="ECO:0000256" key="10">
    <source>
        <dbReference type="ARBA" id="ARBA00030803"/>
    </source>
</evidence>
<keyword evidence="6" id="KW-0805">Transcription regulation</keyword>
<name>A0A5J6V800_9MICO</name>
<evidence type="ECO:0000256" key="8">
    <source>
        <dbReference type="ARBA" id="ARBA00023163"/>
    </source>
</evidence>
<feature type="domain" description="Anti-sigma-K factor RskA N-terminal" evidence="13">
    <location>
        <begin position="14"/>
        <end position="55"/>
    </location>
</feature>
<evidence type="ECO:0000256" key="1">
    <source>
        <dbReference type="ARBA" id="ARBA00004167"/>
    </source>
</evidence>
<dbReference type="InterPro" id="IPR051474">
    <property type="entry name" value="Anti-sigma-K/W_factor"/>
</dbReference>
<evidence type="ECO:0000256" key="7">
    <source>
        <dbReference type="ARBA" id="ARBA00023136"/>
    </source>
</evidence>
<dbReference type="GO" id="GO:0006417">
    <property type="term" value="P:regulation of translation"/>
    <property type="evidence" value="ECO:0007669"/>
    <property type="project" value="TreeGrafter"/>
</dbReference>
<accession>A0A5J6V800</accession>